<keyword evidence="3" id="KW-1185">Reference proteome</keyword>
<organism evidence="2 3">
    <name type="scientific">Clostridium rhizosphaerae</name>
    <dbReference type="NCBI Taxonomy" id="2803861"/>
    <lineage>
        <taxon>Bacteria</taxon>
        <taxon>Bacillati</taxon>
        <taxon>Bacillota</taxon>
        <taxon>Clostridia</taxon>
        <taxon>Eubacteriales</taxon>
        <taxon>Clostridiaceae</taxon>
        <taxon>Clostridium</taxon>
    </lineage>
</organism>
<feature type="transmembrane region" description="Helical" evidence="1">
    <location>
        <begin position="64"/>
        <end position="90"/>
    </location>
</feature>
<keyword evidence="1" id="KW-0472">Membrane</keyword>
<dbReference type="RefSeq" id="WP_202747048.1">
    <property type="nucleotide sequence ID" value="NZ_JAESWC010000001.1"/>
</dbReference>
<feature type="transmembrane region" description="Helical" evidence="1">
    <location>
        <begin position="156"/>
        <end position="181"/>
    </location>
</feature>
<dbReference type="Proteomes" id="UP000632377">
    <property type="component" value="Unassembled WGS sequence"/>
</dbReference>
<evidence type="ECO:0000313" key="3">
    <source>
        <dbReference type="Proteomes" id="UP000632377"/>
    </source>
</evidence>
<comment type="caution">
    <text evidence="2">The sequence shown here is derived from an EMBL/GenBank/DDBJ whole genome shotgun (WGS) entry which is preliminary data.</text>
</comment>
<reference evidence="2 3" key="1">
    <citation type="submission" date="2021-01" db="EMBL/GenBank/DDBJ databases">
        <title>Genome public.</title>
        <authorList>
            <person name="Liu C."/>
            <person name="Sun Q."/>
        </authorList>
    </citation>
    <scope>NUCLEOTIDE SEQUENCE [LARGE SCALE GENOMIC DNA]</scope>
    <source>
        <strain evidence="2 3">YIM B02515</strain>
    </source>
</reference>
<evidence type="ECO:0000313" key="2">
    <source>
        <dbReference type="EMBL" id="MBL4934411.1"/>
    </source>
</evidence>
<dbReference type="EMBL" id="JAESWC010000001">
    <property type="protein sequence ID" value="MBL4934411.1"/>
    <property type="molecule type" value="Genomic_DNA"/>
</dbReference>
<dbReference type="PANTHER" id="PTHR43471:SF12">
    <property type="entry name" value="HYPOTHETICAL MEMBRANE PROTEIN, CONSERVED"/>
    <property type="match status" value="1"/>
</dbReference>
<protein>
    <submittedName>
        <fullName evidence="2">ABC transporter permease subunit</fullName>
    </submittedName>
</protein>
<sequence>MNIFLFELKALRKSTFIWTCSIIALAALFLSIYPSMVSEAEDFKKLLGGYSPSVRAMLGINLDYITSILGFYSMIFSFIILCGAIQAMNLGTSIISKESRERTADFLLVKPVSRSTIVTAKLLAAFTTLLATDIVFLGVSSLIANSVKSADYSGKIFFMINLTLFFTQLIFLAIGVVVSVFFNKLKSVLPISLGVVFGTYMIGALIATEKNNDLARFISPFKYFDITYIIKNASYETPYLAAGTAIIVIAIAASYIIYNKKDIHAVN</sequence>
<gene>
    <name evidence="2" type="ORF">JK636_01415</name>
</gene>
<dbReference type="PANTHER" id="PTHR43471">
    <property type="entry name" value="ABC TRANSPORTER PERMEASE"/>
    <property type="match status" value="1"/>
</dbReference>
<evidence type="ECO:0000256" key="1">
    <source>
        <dbReference type="SAM" id="Phobius"/>
    </source>
</evidence>
<feature type="transmembrane region" description="Helical" evidence="1">
    <location>
        <begin position="122"/>
        <end position="144"/>
    </location>
</feature>
<keyword evidence="1" id="KW-1133">Transmembrane helix</keyword>
<feature type="transmembrane region" description="Helical" evidence="1">
    <location>
        <begin position="239"/>
        <end position="258"/>
    </location>
</feature>
<dbReference type="Pfam" id="PF12679">
    <property type="entry name" value="ABC2_membrane_2"/>
    <property type="match status" value="1"/>
</dbReference>
<feature type="transmembrane region" description="Helical" evidence="1">
    <location>
        <begin position="188"/>
        <end position="207"/>
    </location>
</feature>
<proteinExistence type="predicted"/>
<accession>A0ABS1T501</accession>
<name>A0ABS1T501_9CLOT</name>
<keyword evidence="1" id="KW-0812">Transmembrane</keyword>